<comment type="caution">
    <text evidence="2">The sequence shown here is derived from an EMBL/GenBank/DDBJ whole genome shotgun (WGS) entry which is preliminary data.</text>
</comment>
<dbReference type="RefSeq" id="WP_380050717.1">
    <property type="nucleotide sequence ID" value="NZ_JBHSOH010000022.1"/>
</dbReference>
<gene>
    <name evidence="2" type="ORF">ACFPQ6_14450</name>
</gene>
<evidence type="ECO:0000313" key="2">
    <source>
        <dbReference type="EMBL" id="MFC5849509.1"/>
    </source>
</evidence>
<dbReference type="InterPro" id="IPR007044">
    <property type="entry name" value="Cyclodeamin/CycHdrlase"/>
</dbReference>
<protein>
    <submittedName>
        <fullName evidence="2">Cyclodeaminase/cyclohydrolase family protein</fullName>
    </submittedName>
</protein>
<sequence>MTTPETLWTRSAADLLSATSSRQPTPGGGSVAALSGAFGAGLVSMAARISVHKAQKTGETPEPALTTALDALEEVQGRLQRLADEDVAVFRAYVDATRLPKATDEEKASRRAALDRAGEAARAAPLGAAQACVEALEQAQACLEHVHPEVVSDVGAGAALLRGALEAALLTLDINLRHLEGEELTRLQPRRQELAARGELLAAGVLRGTREAIGAGA</sequence>
<accession>A0ABW1DQY3</accession>
<dbReference type="SUPFAM" id="SSF101262">
    <property type="entry name" value="Methenyltetrahydrofolate cyclohydrolase-like"/>
    <property type="match status" value="1"/>
</dbReference>
<dbReference type="Pfam" id="PF04961">
    <property type="entry name" value="FTCD_C"/>
    <property type="match status" value="1"/>
</dbReference>
<dbReference type="InterPro" id="IPR036178">
    <property type="entry name" value="Formintransfe-cycloase-like_sf"/>
</dbReference>
<reference evidence="3" key="1">
    <citation type="journal article" date="2019" name="Int. J. Syst. Evol. Microbiol.">
        <title>The Global Catalogue of Microorganisms (GCM) 10K type strain sequencing project: providing services to taxonomists for standard genome sequencing and annotation.</title>
        <authorList>
            <consortium name="The Broad Institute Genomics Platform"/>
            <consortium name="The Broad Institute Genome Sequencing Center for Infectious Disease"/>
            <person name="Wu L."/>
            <person name="Ma J."/>
        </authorList>
    </citation>
    <scope>NUCLEOTIDE SEQUENCE [LARGE SCALE GENOMIC DNA]</scope>
    <source>
        <strain evidence="3">CGMCC 1.15053</strain>
    </source>
</reference>
<proteinExistence type="predicted"/>
<evidence type="ECO:0000259" key="1">
    <source>
        <dbReference type="Pfam" id="PF04961"/>
    </source>
</evidence>
<dbReference type="Gene3D" id="1.20.120.680">
    <property type="entry name" value="Formiminotetrahydrofolate cyclodeaminase monomer, up-and-down helical bundle"/>
    <property type="match status" value="1"/>
</dbReference>
<dbReference type="EMBL" id="JBHSOH010000022">
    <property type="protein sequence ID" value="MFC5849509.1"/>
    <property type="molecule type" value="Genomic_DNA"/>
</dbReference>
<feature type="domain" description="Cyclodeaminase/cyclohydrolase" evidence="1">
    <location>
        <begin position="12"/>
        <end position="184"/>
    </location>
</feature>
<organism evidence="2 3">
    <name type="scientific">Deinococcus petrolearius</name>
    <dbReference type="NCBI Taxonomy" id="1751295"/>
    <lineage>
        <taxon>Bacteria</taxon>
        <taxon>Thermotogati</taxon>
        <taxon>Deinococcota</taxon>
        <taxon>Deinococci</taxon>
        <taxon>Deinococcales</taxon>
        <taxon>Deinococcaceae</taxon>
        <taxon>Deinococcus</taxon>
    </lineage>
</organism>
<name>A0ABW1DQY3_9DEIO</name>
<dbReference type="Proteomes" id="UP001595979">
    <property type="component" value="Unassembled WGS sequence"/>
</dbReference>
<keyword evidence="3" id="KW-1185">Reference proteome</keyword>
<evidence type="ECO:0000313" key="3">
    <source>
        <dbReference type="Proteomes" id="UP001595979"/>
    </source>
</evidence>